<proteinExistence type="predicted"/>
<gene>
    <name evidence="1" type="ORF">CEJ86_08720</name>
</gene>
<reference evidence="1 2" key="1">
    <citation type="submission" date="2017-06" db="EMBL/GenBank/DDBJ databases">
        <title>Ensifer strains isolated from leguminous trees and herbs display diverse denitrification phenotypes with some acting as strong N2O sinks.</title>
        <authorList>
            <person name="Woliy K."/>
            <person name="Mania D."/>
            <person name="Bakken L.R."/>
            <person name="Frostegard A."/>
        </authorList>
    </citation>
    <scope>NUCLEOTIDE SEQUENCE [LARGE SCALE GENOMIC DNA]</scope>
    <source>
        <strain evidence="1 2">AC50a</strain>
    </source>
</reference>
<dbReference type="Proteomes" id="UP000231987">
    <property type="component" value="Unassembled WGS sequence"/>
</dbReference>
<evidence type="ECO:0000313" key="2">
    <source>
        <dbReference type="Proteomes" id="UP000231987"/>
    </source>
</evidence>
<dbReference type="AlphaFoldDB" id="A0A2J0Z6A3"/>
<comment type="caution">
    <text evidence="1">The sequence shown here is derived from an EMBL/GenBank/DDBJ whole genome shotgun (WGS) entry which is preliminary data.</text>
</comment>
<sequence>MGQAETGTRKRGRKALWAAVAVIAIATAGATGYKIAVEKSVSRLIAERGGRVGTVEADFFGRIHLRDVTLPLKEGSELRVAAIDGRPRILFLDGMLEVSGVDLDMRPGKIAVPKVIVEQAEFGRDTLAQMFGAGSDLSLPKQLALFTAKSVAAPEVIITQTVAGSEQKLVYKNVVSEGIVDGRIARYSASGASFEAGIGASDGEGGEKRRLTGSFGAMTGQDVDAAYLARIYTEKAGPGDEQARPVYGPFSIKDIAFSDGEASFGYDEVRSSGVSMRMLDEPLRETLEKLNSVSSPEDLPVAERQDYFARILSVADLTRKADMEMLGLKIDAPDKDGEEGERIRLAVDRLALRLDGRKLDASVNGFSMAEDADYVKVSEASISGFSWDPSVEVLKKFVALQDGQHENFPFTTLLPEFGTFRVAGIDADLPDSGTGVEDWDVYNDTPDAGEGDRPQRIRFTMKGYELALAKPRNGIPTDVRAGYQDFALQIPEHTQDETLAKLRKLGFNELVLSSNLEAAWDEATETLVIKDISTSGKDIGRFSLSGLLGGVSGDFFSGDAAKAQAALFGLTAREASLKIEDKGFTAKGIQVYAEQNGMTEDQARGMLGMTASVMLQQFAAQEPRLRNVMDAVSRFIAKPGTFTLTAKAKSASGIGALEFAVASQNPLLLLDRVDFEATAE</sequence>
<evidence type="ECO:0000313" key="1">
    <source>
        <dbReference type="EMBL" id="PJR16055.1"/>
    </source>
</evidence>
<name>A0A2J0Z6A3_RHIML</name>
<accession>A0A2J0Z6A3</accession>
<dbReference type="EMBL" id="NJGD01000003">
    <property type="protein sequence ID" value="PJR16055.1"/>
    <property type="molecule type" value="Genomic_DNA"/>
</dbReference>
<dbReference type="RefSeq" id="WP_100671609.1">
    <property type="nucleotide sequence ID" value="NZ_NJGD01000003.1"/>
</dbReference>
<protein>
    <recommendedName>
        <fullName evidence="3">DUF945 family protein</fullName>
    </recommendedName>
</protein>
<organism evidence="1 2">
    <name type="scientific">Rhizobium meliloti</name>
    <name type="common">Ensifer meliloti</name>
    <name type="synonym">Sinorhizobium meliloti</name>
    <dbReference type="NCBI Taxonomy" id="382"/>
    <lineage>
        <taxon>Bacteria</taxon>
        <taxon>Pseudomonadati</taxon>
        <taxon>Pseudomonadota</taxon>
        <taxon>Alphaproteobacteria</taxon>
        <taxon>Hyphomicrobiales</taxon>
        <taxon>Rhizobiaceae</taxon>
        <taxon>Sinorhizobium/Ensifer group</taxon>
        <taxon>Sinorhizobium</taxon>
    </lineage>
</organism>
<evidence type="ECO:0008006" key="3">
    <source>
        <dbReference type="Google" id="ProtNLM"/>
    </source>
</evidence>